<comment type="caution">
    <text evidence="1">The sequence shown here is derived from an EMBL/GenBank/DDBJ whole genome shotgun (WGS) entry which is preliminary data.</text>
</comment>
<gene>
    <name evidence="1" type="ORF">V8201_12170</name>
</gene>
<keyword evidence="2" id="KW-1185">Reference proteome</keyword>
<sequence>MMLVAAKDDPLAGRVAGPASQCLSGFDTNARAEIVDARTIVYSRTDRRNWVVHPQGVCQGLRPGRTLVVEQRGAQLCKGDRFRTVQSTSSVPSAYCTFDSFVPYDRSTAR</sequence>
<organism evidence="1 2">
    <name type="scientific">Sphingomonas kyungheensis</name>
    <dbReference type="NCBI Taxonomy" id="1069987"/>
    <lineage>
        <taxon>Bacteria</taxon>
        <taxon>Pseudomonadati</taxon>
        <taxon>Pseudomonadota</taxon>
        <taxon>Alphaproteobacteria</taxon>
        <taxon>Sphingomonadales</taxon>
        <taxon>Sphingomonadaceae</taxon>
        <taxon>Sphingomonas</taxon>
    </lineage>
</organism>
<dbReference type="EMBL" id="JBBBDM010000005">
    <property type="protein sequence ID" value="MEI5687836.1"/>
    <property type="molecule type" value="Genomic_DNA"/>
</dbReference>
<reference evidence="1 2" key="1">
    <citation type="journal article" date="2013" name="Int. J. Syst. Evol. Microbiol.">
        <title>Sphingomonas kyungheensis sp. nov., a bacterium with ginsenoside-converting activity isolated from soil of a ginseng field.</title>
        <authorList>
            <person name="Son H.M."/>
            <person name="Yang J.E."/>
            <person name="Park Y."/>
            <person name="Han C.K."/>
            <person name="Kim S.G."/>
            <person name="Kook M."/>
            <person name="Yi T.H."/>
        </authorList>
    </citation>
    <scope>NUCLEOTIDE SEQUENCE [LARGE SCALE GENOMIC DNA]</scope>
    <source>
        <strain evidence="1 2">LMG 26582</strain>
    </source>
</reference>
<proteinExistence type="predicted"/>
<dbReference type="Proteomes" id="UP001367771">
    <property type="component" value="Unassembled WGS sequence"/>
</dbReference>
<protein>
    <submittedName>
        <fullName evidence="1">Uncharacterized protein</fullName>
    </submittedName>
</protein>
<evidence type="ECO:0000313" key="1">
    <source>
        <dbReference type="EMBL" id="MEI5687836.1"/>
    </source>
</evidence>
<accession>A0ABU8H473</accession>
<name>A0ABU8H473_9SPHN</name>
<dbReference type="RefSeq" id="WP_271301092.1">
    <property type="nucleotide sequence ID" value="NZ_JBBBDM010000005.1"/>
</dbReference>
<evidence type="ECO:0000313" key="2">
    <source>
        <dbReference type="Proteomes" id="UP001367771"/>
    </source>
</evidence>